<dbReference type="VEuPathDB" id="FungiDB:VP01_3230g5"/>
<evidence type="ECO:0000313" key="2">
    <source>
        <dbReference type="Proteomes" id="UP000037035"/>
    </source>
</evidence>
<keyword evidence="2" id="KW-1185">Reference proteome</keyword>
<reference evidence="1 2" key="1">
    <citation type="submission" date="2015-08" db="EMBL/GenBank/DDBJ databases">
        <title>Next Generation Sequencing and Analysis of the Genome of Puccinia sorghi L Schw, the Causal Agent of Maize Common Rust.</title>
        <authorList>
            <person name="Rochi L."/>
            <person name="Burguener G."/>
            <person name="Darino M."/>
            <person name="Turjanski A."/>
            <person name="Kreff E."/>
            <person name="Dieguez M.J."/>
            <person name="Sacco F."/>
        </authorList>
    </citation>
    <scope>NUCLEOTIDE SEQUENCE [LARGE SCALE GENOMIC DNA]</scope>
    <source>
        <strain evidence="1 2">RO10H11247</strain>
    </source>
</reference>
<protein>
    <submittedName>
        <fullName evidence="1">Alpha-galactosidase</fullName>
    </submittedName>
</protein>
<dbReference type="EMBL" id="LAVV01008203">
    <property type="protein sequence ID" value="KNZ53466.1"/>
    <property type="molecule type" value="Genomic_DNA"/>
</dbReference>
<accession>A0A0L6UY47</accession>
<gene>
    <name evidence="1" type="ORF">VP01_3230g5</name>
</gene>
<sequence length="80" mass="9319">MTRMWTVKDLWNSSVPIGIRRVRNTHNYQIPVTMSPNYEDLQLILNDIPSHGVKLLKLTEQVRILKSTFSLPAMFPPLTR</sequence>
<dbReference type="OrthoDB" id="10512314at2759"/>
<dbReference type="AlphaFoldDB" id="A0A0L6UY47"/>
<organism evidence="1 2">
    <name type="scientific">Puccinia sorghi</name>
    <dbReference type="NCBI Taxonomy" id="27349"/>
    <lineage>
        <taxon>Eukaryota</taxon>
        <taxon>Fungi</taxon>
        <taxon>Dikarya</taxon>
        <taxon>Basidiomycota</taxon>
        <taxon>Pucciniomycotina</taxon>
        <taxon>Pucciniomycetes</taxon>
        <taxon>Pucciniales</taxon>
        <taxon>Pucciniaceae</taxon>
        <taxon>Puccinia</taxon>
    </lineage>
</organism>
<comment type="caution">
    <text evidence="1">The sequence shown here is derived from an EMBL/GenBank/DDBJ whole genome shotgun (WGS) entry which is preliminary data.</text>
</comment>
<dbReference type="STRING" id="27349.A0A0L6UY47"/>
<evidence type="ECO:0000313" key="1">
    <source>
        <dbReference type="EMBL" id="KNZ53466.1"/>
    </source>
</evidence>
<name>A0A0L6UY47_9BASI</name>
<dbReference type="Proteomes" id="UP000037035">
    <property type="component" value="Unassembled WGS sequence"/>
</dbReference>
<proteinExistence type="predicted"/>